<evidence type="ECO:0000256" key="1">
    <source>
        <dbReference type="SAM" id="MobiDB-lite"/>
    </source>
</evidence>
<name>A0A1T3CAK2_9HYPO</name>
<comment type="caution">
    <text evidence="2">The sequence shown here is derived from an EMBL/GenBank/DDBJ whole genome shotgun (WGS) entry which is preliminary data.</text>
</comment>
<evidence type="ECO:0000313" key="2">
    <source>
        <dbReference type="EMBL" id="OPB38079.1"/>
    </source>
</evidence>
<feature type="compositionally biased region" description="Basic and acidic residues" evidence="1">
    <location>
        <begin position="117"/>
        <end position="133"/>
    </location>
</feature>
<sequence>MRLFQSHGKIQSSPAPGPSLSGLEVMFPLAACVTGSLRFSPSSSALWPEPKSPDRSPFAFFASRPLFTRPTLLAPPLRKKKPYWASAHTCLLSLFNSSEHCSHYDGHPTTSDGDFPDPYRHESESENERTAESHCRSFRAPNCDRIHCRRPIAQYSTGDFGSDTLATAHLVTSYTSRGVCRPFVLRSFSS</sequence>
<keyword evidence="3" id="KW-1185">Reference proteome</keyword>
<dbReference type="AlphaFoldDB" id="A0A1T3CAK2"/>
<protein>
    <submittedName>
        <fullName evidence="2">Uncharacterized protein</fullName>
    </submittedName>
</protein>
<gene>
    <name evidence="2" type="ORF">A0O28_0011830</name>
</gene>
<dbReference type="EMBL" id="LVVK01000020">
    <property type="protein sequence ID" value="OPB38079.1"/>
    <property type="molecule type" value="Genomic_DNA"/>
</dbReference>
<accession>A0A1T3CAK2</accession>
<feature type="region of interest" description="Disordered" evidence="1">
    <location>
        <begin position="106"/>
        <end position="133"/>
    </location>
</feature>
<proteinExistence type="predicted"/>
<evidence type="ECO:0000313" key="3">
    <source>
        <dbReference type="Proteomes" id="UP000191004"/>
    </source>
</evidence>
<organism evidence="2 3">
    <name type="scientific">Trichoderma guizhouense</name>
    <dbReference type="NCBI Taxonomy" id="1491466"/>
    <lineage>
        <taxon>Eukaryota</taxon>
        <taxon>Fungi</taxon>
        <taxon>Dikarya</taxon>
        <taxon>Ascomycota</taxon>
        <taxon>Pezizomycotina</taxon>
        <taxon>Sordariomycetes</taxon>
        <taxon>Hypocreomycetidae</taxon>
        <taxon>Hypocreales</taxon>
        <taxon>Hypocreaceae</taxon>
        <taxon>Trichoderma</taxon>
    </lineage>
</organism>
<reference evidence="2 3" key="1">
    <citation type="submission" date="2016-04" db="EMBL/GenBank/DDBJ databases">
        <title>Multiple horizontal gene transfer events from other fungi enriched the ability of the initially mycotrophic fungus Trichoderma (Ascomycota) to feed on dead plant biomass.</title>
        <authorList>
            <person name="Atanasova L."/>
            <person name="Chenthamara K."/>
            <person name="Zhang J."/>
            <person name="Grujic M."/>
            <person name="Henrissat B."/>
            <person name="Kuo A."/>
            <person name="Aertz A."/>
            <person name="Salamov A."/>
            <person name="Lipzen A."/>
            <person name="Labutti K."/>
            <person name="Barry K."/>
            <person name="Miao Y."/>
            <person name="Rahimi M.J."/>
            <person name="Shen Q."/>
            <person name="Grigoriev I.V."/>
            <person name="Kubicek C.P."/>
            <person name="Druzhinina I.S."/>
        </authorList>
    </citation>
    <scope>NUCLEOTIDE SEQUENCE [LARGE SCALE GENOMIC DNA]</scope>
    <source>
        <strain evidence="2 3">NJAU 4742</strain>
    </source>
</reference>
<dbReference type="Proteomes" id="UP000191004">
    <property type="component" value="Unassembled WGS sequence"/>
</dbReference>